<keyword evidence="2" id="KW-1185">Reference proteome</keyword>
<sequence>MVEVSLNQDKAKQHRIDFSLILYRFPSKQIRTVSTLGCFPIKKRTL</sequence>
<dbReference type="Proteomes" id="UP000005365">
    <property type="component" value="Unassembled WGS sequence"/>
</dbReference>
<evidence type="ECO:0000313" key="1">
    <source>
        <dbReference type="EMBL" id="EET45735.1"/>
    </source>
</evidence>
<organism evidence="1 2">
    <name type="scientific">Neisseria sicca ATCC 29256</name>
    <dbReference type="NCBI Taxonomy" id="547045"/>
    <lineage>
        <taxon>Bacteria</taxon>
        <taxon>Pseudomonadati</taxon>
        <taxon>Pseudomonadota</taxon>
        <taxon>Betaproteobacteria</taxon>
        <taxon>Neisseriales</taxon>
        <taxon>Neisseriaceae</taxon>
        <taxon>Neisseria</taxon>
    </lineage>
</organism>
<comment type="caution">
    <text evidence="1">The sequence shown here is derived from an EMBL/GenBank/DDBJ whole genome shotgun (WGS) entry which is preliminary data.</text>
</comment>
<reference evidence="1" key="1">
    <citation type="submission" date="2009-07" db="EMBL/GenBank/DDBJ databases">
        <authorList>
            <person name="Weinstock G."/>
            <person name="Sodergren E."/>
            <person name="Clifton S."/>
            <person name="Fulton L."/>
            <person name="Fulton B."/>
            <person name="Courtney L."/>
            <person name="Fronick C."/>
            <person name="Harrison M."/>
            <person name="Strong C."/>
            <person name="Farmer C."/>
            <person name="Delahaunty K."/>
            <person name="Markovic C."/>
            <person name="Hall O."/>
            <person name="Minx P."/>
            <person name="Tomlinson C."/>
            <person name="Mitreva M."/>
            <person name="Nelson J."/>
            <person name="Hou S."/>
            <person name="Wollam A."/>
            <person name="Pepin K.H."/>
            <person name="Johnson M."/>
            <person name="Bhonagiri V."/>
            <person name="Nash W.E."/>
            <person name="Warren W."/>
            <person name="Chinwalla A."/>
            <person name="Mardis E.R."/>
            <person name="Wilson R.K."/>
        </authorList>
    </citation>
    <scope>NUCLEOTIDE SEQUENCE [LARGE SCALE GENOMIC DNA]</scope>
    <source>
        <strain evidence="1">ATCC 29256</strain>
    </source>
</reference>
<name>C6M1Q7_NEISI</name>
<dbReference type="EMBL" id="ACKO02000002">
    <property type="protein sequence ID" value="EET45735.1"/>
    <property type="molecule type" value="Genomic_DNA"/>
</dbReference>
<evidence type="ECO:0000313" key="2">
    <source>
        <dbReference type="Proteomes" id="UP000005365"/>
    </source>
</evidence>
<protein>
    <submittedName>
        <fullName evidence="1">Uncharacterized protein</fullName>
    </submittedName>
</protein>
<proteinExistence type="predicted"/>
<dbReference type="AlphaFoldDB" id="C6M1Q7"/>
<accession>C6M1Q7</accession>
<gene>
    <name evidence="1" type="ORF">NEISICOT_00442</name>
</gene>